<dbReference type="CDD" id="cd04794">
    <property type="entry name" value="euk_LANCL"/>
    <property type="match status" value="1"/>
</dbReference>
<dbReference type="EMBL" id="OV651819">
    <property type="protein sequence ID" value="CAH1113589.1"/>
    <property type="molecule type" value="Genomic_DNA"/>
</dbReference>
<evidence type="ECO:0000256" key="3">
    <source>
        <dbReference type="PIRSR" id="PIRSR607822-1"/>
    </source>
</evidence>
<dbReference type="Gene3D" id="1.50.10.10">
    <property type="match status" value="1"/>
</dbReference>
<dbReference type="PRINTS" id="PR01951">
    <property type="entry name" value="LANCEUKARYTE"/>
</dbReference>
<evidence type="ECO:0000313" key="5">
    <source>
        <dbReference type="Proteomes" id="UP001153636"/>
    </source>
</evidence>
<dbReference type="AlphaFoldDB" id="A0A9P0D7W3"/>
<dbReference type="GO" id="GO:0005975">
    <property type="term" value="P:carbohydrate metabolic process"/>
    <property type="evidence" value="ECO:0007669"/>
    <property type="project" value="InterPro"/>
</dbReference>
<proteinExistence type="inferred from homology"/>
<gene>
    <name evidence="4" type="ORF">PSYICH_LOCUS13712</name>
</gene>
<dbReference type="InterPro" id="IPR012341">
    <property type="entry name" value="6hp_glycosidase-like_sf"/>
</dbReference>
<feature type="binding site" evidence="3">
    <location>
        <position position="350"/>
    </location>
    <ligand>
        <name>Zn(2+)</name>
        <dbReference type="ChEBI" id="CHEBI:29105"/>
    </ligand>
</feature>
<name>A0A9P0D7W3_9CUCU</name>
<evidence type="ECO:0000256" key="1">
    <source>
        <dbReference type="ARBA" id="ARBA00007179"/>
    </source>
</evidence>
<evidence type="ECO:0000256" key="2">
    <source>
        <dbReference type="ARBA" id="ARBA00069999"/>
    </source>
</evidence>
<dbReference type="GO" id="GO:0031179">
    <property type="term" value="P:peptide modification"/>
    <property type="evidence" value="ECO:0007669"/>
    <property type="project" value="InterPro"/>
</dbReference>
<dbReference type="InterPro" id="IPR007822">
    <property type="entry name" value="LANC-like"/>
</dbReference>
<keyword evidence="5" id="KW-1185">Reference proteome</keyword>
<dbReference type="SUPFAM" id="SSF158745">
    <property type="entry name" value="LanC-like"/>
    <property type="match status" value="1"/>
</dbReference>
<keyword evidence="3" id="KW-0479">Metal-binding</keyword>
<feature type="binding site" evidence="3">
    <location>
        <position position="304"/>
    </location>
    <ligand>
        <name>Zn(2+)</name>
        <dbReference type="ChEBI" id="CHEBI:29105"/>
    </ligand>
</feature>
<organism evidence="4 5">
    <name type="scientific">Psylliodes chrysocephalus</name>
    <dbReference type="NCBI Taxonomy" id="3402493"/>
    <lineage>
        <taxon>Eukaryota</taxon>
        <taxon>Metazoa</taxon>
        <taxon>Ecdysozoa</taxon>
        <taxon>Arthropoda</taxon>
        <taxon>Hexapoda</taxon>
        <taxon>Insecta</taxon>
        <taxon>Pterygota</taxon>
        <taxon>Neoptera</taxon>
        <taxon>Endopterygota</taxon>
        <taxon>Coleoptera</taxon>
        <taxon>Polyphaga</taxon>
        <taxon>Cucujiformia</taxon>
        <taxon>Chrysomeloidea</taxon>
        <taxon>Chrysomelidae</taxon>
        <taxon>Galerucinae</taxon>
        <taxon>Alticini</taxon>
        <taxon>Psylliodes</taxon>
    </lineage>
</organism>
<accession>A0A9P0D7W3</accession>
<dbReference type="SMART" id="SM01260">
    <property type="entry name" value="LANC_like"/>
    <property type="match status" value="1"/>
</dbReference>
<dbReference type="FunFam" id="1.50.10.10:FF:000012">
    <property type="entry name" value="LanC-like protein 3"/>
    <property type="match status" value="1"/>
</dbReference>
<dbReference type="InterPro" id="IPR020464">
    <property type="entry name" value="LanC-like_prot_euk"/>
</dbReference>
<dbReference type="Pfam" id="PF05147">
    <property type="entry name" value="LANC_like"/>
    <property type="match status" value="1"/>
</dbReference>
<dbReference type="OrthoDB" id="10257263at2759"/>
<sequence length="432" mass="48424">MLREINTFASRFRRIFGTMATARSRFFPNPKPDYKGAGHPIIPAQNILENLGDMLLRIENGLKPVEKNAGDGLYLGTAGVAYMYYHLSKVQTLQSYSSQYLKKAMQYLLPAIIVASSKSNKTEDLPSFILGNCGIYAVCACIYKSLGEESQSARYRQIYYDCAKIVKQPKFLNCGSDELFVGRAGYLLGALWLAKETNTPIQMNDMYEICDVIVQSGRSYATSHRSKCPLMYAYYQVEYLGAAHGLSSILQVLITVPGYLDSHPQAAKYIKESIDYMLSLQDEHGNFPSATDEIGYQSELVHWCHGAGGIVYLMAKAYLVYNEEKYLISCIRMSDLIWSKGLLKKGPGLCHGIAGNGYVFLLLFRMTKDPKHLYRALEFYNFMNTGEFQSGARTPDYPYSLFEGLAGTACFLADLTDPNQAKFPFSDVLSVH</sequence>
<comment type="similarity">
    <text evidence="1">Belongs to the LanC-like protein family.</text>
</comment>
<dbReference type="GO" id="GO:0005886">
    <property type="term" value="C:plasma membrane"/>
    <property type="evidence" value="ECO:0007669"/>
    <property type="project" value="TreeGrafter"/>
</dbReference>
<feature type="binding site" evidence="3">
    <location>
        <position position="351"/>
    </location>
    <ligand>
        <name>Zn(2+)</name>
        <dbReference type="ChEBI" id="CHEBI:29105"/>
    </ligand>
</feature>
<dbReference type="PRINTS" id="PR01950">
    <property type="entry name" value="LANCSUPER"/>
</dbReference>
<dbReference type="PANTHER" id="PTHR12736">
    <property type="entry name" value="LANC-LIKE PROTEIN"/>
    <property type="match status" value="1"/>
</dbReference>
<protein>
    <recommendedName>
        <fullName evidence="2">LanC-like protein 3 homolog</fullName>
    </recommendedName>
</protein>
<keyword evidence="3" id="KW-0862">Zinc</keyword>
<dbReference type="GO" id="GO:0046872">
    <property type="term" value="F:metal ion binding"/>
    <property type="evidence" value="ECO:0007669"/>
    <property type="project" value="UniProtKB-KW"/>
</dbReference>
<reference evidence="4" key="1">
    <citation type="submission" date="2022-01" db="EMBL/GenBank/DDBJ databases">
        <authorList>
            <person name="King R."/>
        </authorList>
    </citation>
    <scope>NUCLEOTIDE SEQUENCE</scope>
</reference>
<evidence type="ECO:0000313" key="4">
    <source>
        <dbReference type="EMBL" id="CAH1113589.1"/>
    </source>
</evidence>
<dbReference type="Proteomes" id="UP001153636">
    <property type="component" value="Chromosome 7"/>
</dbReference>
<dbReference type="PANTHER" id="PTHR12736:SF7">
    <property type="entry name" value="LANC-LIKE PROTEIN 3"/>
    <property type="match status" value="1"/>
</dbReference>